<evidence type="ECO:0000256" key="5">
    <source>
        <dbReference type="PROSITE-ProRule" id="PRU01131"/>
    </source>
</evidence>
<keyword evidence="9" id="KW-1185">Reference proteome</keyword>
<dbReference type="GeneID" id="123403263"/>
<evidence type="ECO:0000256" key="2">
    <source>
        <dbReference type="ARBA" id="ARBA00009374"/>
    </source>
</evidence>
<evidence type="ECO:0000256" key="4">
    <source>
        <dbReference type="ARBA" id="ARBA00022723"/>
    </source>
</evidence>
<dbReference type="Pfam" id="PF04570">
    <property type="entry name" value="zf-FLZ"/>
    <property type="match status" value="1"/>
</dbReference>
<feature type="domain" description="FLZ-type" evidence="7">
    <location>
        <begin position="67"/>
        <end position="110"/>
    </location>
</feature>
<dbReference type="PANTHER" id="PTHR33059:SF104">
    <property type="entry name" value="OS02G0751300 PROTEIN"/>
    <property type="match status" value="1"/>
</dbReference>
<dbReference type="GO" id="GO:0046872">
    <property type="term" value="F:metal ion binding"/>
    <property type="evidence" value="ECO:0007669"/>
    <property type="project" value="UniProtKB-KW"/>
</dbReference>
<evidence type="ECO:0000256" key="1">
    <source>
        <dbReference type="ARBA" id="ARBA00004496"/>
    </source>
</evidence>
<organism evidence="8 9">
    <name type="scientific">Hordeum vulgare subsp. vulgare</name>
    <name type="common">Domesticated barley</name>
    <dbReference type="NCBI Taxonomy" id="112509"/>
    <lineage>
        <taxon>Eukaryota</taxon>
        <taxon>Viridiplantae</taxon>
        <taxon>Streptophyta</taxon>
        <taxon>Embryophyta</taxon>
        <taxon>Tracheophyta</taxon>
        <taxon>Spermatophyta</taxon>
        <taxon>Magnoliopsida</taxon>
        <taxon>Liliopsida</taxon>
        <taxon>Poales</taxon>
        <taxon>Poaceae</taxon>
        <taxon>BOP clade</taxon>
        <taxon>Pooideae</taxon>
        <taxon>Triticodae</taxon>
        <taxon>Triticeae</taxon>
        <taxon>Hordeinae</taxon>
        <taxon>Hordeum</taxon>
    </lineage>
</organism>
<dbReference type="EnsemblPlants" id="HORVU.MOREX.r3.6HG0612900.1">
    <property type="protein sequence ID" value="HORVU.MOREX.r3.6HG0612900.1"/>
    <property type="gene ID" value="HORVU.MOREX.r3.6HG0612900"/>
</dbReference>
<comment type="subcellular location">
    <subcellularLocation>
        <location evidence="1">Cytoplasm</location>
    </subcellularLocation>
</comment>
<evidence type="ECO:0000313" key="8">
    <source>
        <dbReference type="EnsemblPlants" id="HORVU.MOREX.r3.6HG0612900.1"/>
    </source>
</evidence>
<feature type="region of interest" description="Disordered" evidence="6">
    <location>
        <begin position="113"/>
        <end position="135"/>
    </location>
</feature>
<dbReference type="PANTHER" id="PTHR33059">
    <property type="entry name" value="FCS-LIKE ZINC FINGER 5"/>
    <property type="match status" value="1"/>
</dbReference>
<proteinExistence type="inferred from homology"/>
<dbReference type="RefSeq" id="XP_044953142.1">
    <property type="nucleotide sequence ID" value="XM_045097207.1"/>
</dbReference>
<reference evidence="8" key="2">
    <citation type="submission" date="2020-10" db="EMBL/GenBank/DDBJ databases">
        <authorList>
            <person name="Scholz U."/>
            <person name="Mascher M."/>
            <person name="Fiebig A."/>
        </authorList>
    </citation>
    <scope>NUCLEOTIDE SEQUENCE [LARGE SCALE GENOMIC DNA]</scope>
    <source>
        <strain evidence="8">cv. Morex</strain>
    </source>
</reference>
<accession>A0A8I6YUZ3</accession>
<reference evidence="9" key="1">
    <citation type="journal article" date="2012" name="Nature">
        <title>A physical, genetic and functional sequence assembly of the barley genome.</title>
        <authorList>
            <consortium name="The International Barley Genome Sequencing Consortium"/>
            <person name="Mayer K.F."/>
            <person name="Waugh R."/>
            <person name="Brown J.W."/>
            <person name="Schulman A."/>
            <person name="Langridge P."/>
            <person name="Platzer M."/>
            <person name="Fincher G.B."/>
            <person name="Muehlbauer G.J."/>
            <person name="Sato K."/>
            <person name="Close T.J."/>
            <person name="Wise R.P."/>
            <person name="Stein N."/>
        </authorList>
    </citation>
    <scope>NUCLEOTIDE SEQUENCE [LARGE SCALE GENOMIC DNA]</scope>
    <source>
        <strain evidence="9">cv. Morex</strain>
    </source>
</reference>
<name>A0A8I6YUZ3_HORVV</name>
<dbReference type="Proteomes" id="UP000011116">
    <property type="component" value="Chromosome 6H"/>
</dbReference>
<dbReference type="GO" id="GO:0005737">
    <property type="term" value="C:cytoplasm"/>
    <property type="evidence" value="ECO:0007669"/>
    <property type="project" value="UniProtKB-SubCell"/>
</dbReference>
<dbReference type="OrthoDB" id="636617at2759"/>
<dbReference type="KEGG" id="hvg:123403263"/>
<evidence type="ECO:0000259" key="7">
    <source>
        <dbReference type="PROSITE" id="PS51795"/>
    </source>
</evidence>
<evidence type="ECO:0000256" key="6">
    <source>
        <dbReference type="SAM" id="MobiDB-lite"/>
    </source>
</evidence>
<dbReference type="OMA" id="ECREQYI"/>
<feature type="zinc finger region" description="FLZ-type" evidence="5">
    <location>
        <begin position="67"/>
        <end position="110"/>
    </location>
</feature>
<protein>
    <recommendedName>
        <fullName evidence="7">FLZ-type domain-containing protein</fullName>
    </recommendedName>
</protein>
<dbReference type="Gramene" id="HORVU.MOREX.r2.6HG0508170.1">
    <property type="protein sequence ID" value="HORVU.MOREX.r2.6HG0508170.1"/>
    <property type="gene ID" value="HORVU.MOREX.r2.6HG0508170"/>
</dbReference>
<gene>
    <name evidence="8" type="primary">LOC123403263</name>
</gene>
<comment type="similarity">
    <text evidence="2">Belongs to the FLZ family.</text>
</comment>
<keyword evidence="3" id="KW-0963">Cytoplasm</keyword>
<keyword evidence="4" id="KW-0479">Metal-binding</keyword>
<dbReference type="Gramene" id="HORVU.MOREX.r3.6HG0612900.1">
    <property type="protein sequence ID" value="HORVU.MOREX.r3.6HG0612900.1"/>
    <property type="gene ID" value="HORVU.MOREX.r3.6HG0612900"/>
</dbReference>
<evidence type="ECO:0000256" key="3">
    <source>
        <dbReference type="ARBA" id="ARBA00022490"/>
    </source>
</evidence>
<evidence type="ECO:0000313" key="9">
    <source>
        <dbReference type="Proteomes" id="UP000011116"/>
    </source>
</evidence>
<dbReference type="PROSITE" id="PS51795">
    <property type="entry name" value="ZF_FLZ"/>
    <property type="match status" value="1"/>
</dbReference>
<dbReference type="AlphaFoldDB" id="A0A8I6YUZ3"/>
<dbReference type="InterPro" id="IPR007650">
    <property type="entry name" value="Zf-FLZ_dom"/>
</dbReference>
<sequence length="135" mass="14885">MLRKRQRSMLMRRTTSLASTPRQVRQVGGDGKQARARPIFYVSADTVEMGAAYVRRDAFSGLLVAAAFLTACGICSKSLRGIDIYIYRGEFSFCSDECREQYIEMEKKYIRTSSRKAPSDQSGSSCGRGSCGGPG</sequence>
<reference evidence="8" key="3">
    <citation type="submission" date="2022-01" db="UniProtKB">
        <authorList>
            <consortium name="EnsemblPlants"/>
        </authorList>
    </citation>
    <scope>IDENTIFICATION</scope>
    <source>
        <strain evidence="8">subsp. vulgare</strain>
    </source>
</reference>